<keyword evidence="8 13" id="KW-0067">ATP-binding</keyword>
<keyword evidence="9" id="KW-0464">Manganese</keyword>
<dbReference type="FunFam" id="3.30.1490.20:FF:000006">
    <property type="entry name" value="phosphoribosylamine--glycine ligase, chloroplastic-like"/>
    <property type="match status" value="1"/>
</dbReference>
<dbReference type="UniPathway" id="UPA00074">
    <property type="reaction ID" value="UER00125"/>
</dbReference>
<evidence type="ECO:0000259" key="14">
    <source>
        <dbReference type="PROSITE" id="PS50975"/>
    </source>
</evidence>
<dbReference type="InterPro" id="IPR037123">
    <property type="entry name" value="PRibGlycinamide_synth_C_sf"/>
</dbReference>
<sequence>MADSKASLATVLLIGSGGREHTMAWKLSQSPKVGKVLVAPGNGGTLGGKLEKIKLDVNDHKAVLDACKKHGVSLVAVGPEAPLAVGIADFLTKGGVGVFGPQKNAAEIEASKAFSKDFMARHNIPTAEYKNFTDYKEAQAYLKAIKHKVVIKASGLAAGKGVVLPETTEEALENLESIMVNKEFGDAGAEVVIEELLGGPEASCLAFTDGTTVIIMPAAQDHKRIFEGDKGPNTGGMGAYSPAPVLTPELREFVLKNVLQKAVDGLRKEGRRFVGVLYAGMMIDPKKGPQTLEFNCRFGDPETQVLLPLLDTDLYEVMKACVDGTLDKLDVKFKNKHAATIVAASGGYPKKYVKGKVITGTEDVKNAVVFHAGTKVEDGNLKTNGGRVLAVTGLGNSLREALGNAYSGIDKISFEGMQYRRDIAHRALPPQRQLRVAVLGSTRGTDLQAIIDKIHEPGSKDPSKIDVCCVVSNRSKAGILERAKKYSIPAHFVSCKDEEGKTVSREQYDERVEEALKPYKPDLILLIGYMRIVSGAFCKRWERRLLNVHPSLLPKYAGGMDGDVHEAVIKAGDKETGCTVHMVEEKVDAGEIIIQKSCSVDSKDTPETLKAKVQALEGEALIESIDKFRRYMLGVEPMRGGC</sequence>
<dbReference type="SUPFAM" id="SSF51246">
    <property type="entry name" value="Rudiment single hybrid motif"/>
    <property type="match status" value="1"/>
</dbReference>
<comment type="pathway">
    <text evidence="1">Purine metabolism; IMP biosynthesis via de novo pathway; N(1)-(5-phospho-D-ribosyl)glycinamide from 5-phospho-alpha-D-ribose 1-diphosphate: step 2/2.</text>
</comment>
<dbReference type="PROSITE" id="PS50975">
    <property type="entry name" value="ATP_GRASP"/>
    <property type="match status" value="1"/>
</dbReference>
<dbReference type="FunFam" id="3.30.470.20:FF:000018">
    <property type="entry name" value="Trifunctional purine biosynthetic protein adenosine-3"/>
    <property type="match status" value="1"/>
</dbReference>
<dbReference type="PROSITE" id="PS00184">
    <property type="entry name" value="GARS"/>
    <property type="match status" value="1"/>
</dbReference>
<dbReference type="SMART" id="SM01209">
    <property type="entry name" value="GARS_A"/>
    <property type="match status" value="1"/>
</dbReference>
<dbReference type="Pfam" id="PF00551">
    <property type="entry name" value="Formyl_trans_N"/>
    <property type="match status" value="1"/>
</dbReference>
<accession>A0A7S4DSF4</accession>
<dbReference type="Pfam" id="PF01071">
    <property type="entry name" value="GARS_A"/>
    <property type="match status" value="1"/>
</dbReference>
<dbReference type="SUPFAM" id="SSF53328">
    <property type="entry name" value="Formyltransferase"/>
    <property type="match status" value="1"/>
</dbReference>
<evidence type="ECO:0000256" key="9">
    <source>
        <dbReference type="ARBA" id="ARBA00023211"/>
    </source>
</evidence>
<dbReference type="SUPFAM" id="SSF56059">
    <property type="entry name" value="Glutathione synthetase ATP-binding domain-like"/>
    <property type="match status" value="1"/>
</dbReference>
<dbReference type="InterPro" id="IPR000115">
    <property type="entry name" value="PRibGlycinamide_synth"/>
</dbReference>
<evidence type="ECO:0000256" key="8">
    <source>
        <dbReference type="ARBA" id="ARBA00022840"/>
    </source>
</evidence>
<dbReference type="HAMAP" id="MF_00138">
    <property type="entry name" value="GARS"/>
    <property type="match status" value="1"/>
</dbReference>
<dbReference type="EC" id="6.3.4.13" evidence="2"/>
<dbReference type="InterPro" id="IPR020559">
    <property type="entry name" value="PRibGlycinamide_synth_CS"/>
</dbReference>
<dbReference type="InterPro" id="IPR016185">
    <property type="entry name" value="PreATP-grasp_dom_sf"/>
</dbReference>
<dbReference type="EMBL" id="HBIV01027020">
    <property type="protein sequence ID" value="CAE0667743.1"/>
    <property type="molecule type" value="Transcribed_RNA"/>
</dbReference>
<dbReference type="GO" id="GO:0009113">
    <property type="term" value="P:purine nucleobase biosynthetic process"/>
    <property type="evidence" value="ECO:0007669"/>
    <property type="project" value="InterPro"/>
</dbReference>
<dbReference type="InterPro" id="IPR036477">
    <property type="entry name" value="Formyl_transf_N_sf"/>
</dbReference>
<dbReference type="HAMAP" id="MF_01930">
    <property type="entry name" value="PurN"/>
    <property type="match status" value="1"/>
</dbReference>
<dbReference type="AlphaFoldDB" id="A0A7S4DSF4"/>
<keyword evidence="4" id="KW-0808">Transferase</keyword>
<dbReference type="InterPro" id="IPR004607">
    <property type="entry name" value="GART"/>
</dbReference>
<dbReference type="Pfam" id="PF02843">
    <property type="entry name" value="GARS_C"/>
    <property type="match status" value="1"/>
</dbReference>
<evidence type="ECO:0000256" key="6">
    <source>
        <dbReference type="ARBA" id="ARBA00022741"/>
    </source>
</evidence>
<reference evidence="15" key="1">
    <citation type="submission" date="2021-01" db="EMBL/GenBank/DDBJ databases">
        <authorList>
            <person name="Corre E."/>
            <person name="Pelletier E."/>
            <person name="Niang G."/>
            <person name="Scheremetjew M."/>
            <person name="Finn R."/>
            <person name="Kale V."/>
            <person name="Holt S."/>
            <person name="Cochrane G."/>
            <person name="Meng A."/>
            <person name="Brown T."/>
            <person name="Cohen L."/>
        </authorList>
    </citation>
    <scope>NUCLEOTIDE SEQUENCE</scope>
    <source>
        <strain evidence="15">CCCM811</strain>
    </source>
</reference>
<dbReference type="InterPro" id="IPR002376">
    <property type="entry name" value="Formyl_transf_N"/>
</dbReference>
<gene>
    <name evidence="15" type="ORF">LGLO00237_LOCUS19366</name>
</gene>
<dbReference type="Gene3D" id="3.90.600.10">
    <property type="entry name" value="Phosphoribosylglycinamide synthetase, C-terminal domain"/>
    <property type="match status" value="1"/>
</dbReference>
<protein>
    <recommendedName>
        <fullName evidence="2">phosphoribosylamine--glycine ligase</fullName>
        <ecNumber evidence="2">6.3.4.13</ecNumber>
    </recommendedName>
    <alternativeName>
        <fullName evidence="11">Glycinamide ribonucleotide synthetase</fullName>
    </alternativeName>
    <alternativeName>
        <fullName evidence="12">Phosphoribosylglycinamide synthetase</fullName>
    </alternativeName>
</protein>
<keyword evidence="7" id="KW-0658">Purine biosynthesis</keyword>
<evidence type="ECO:0000256" key="11">
    <source>
        <dbReference type="ARBA" id="ARBA00042242"/>
    </source>
</evidence>
<comment type="similarity">
    <text evidence="10">Belongs to the GARS family.</text>
</comment>
<evidence type="ECO:0000256" key="3">
    <source>
        <dbReference type="ARBA" id="ARBA00022598"/>
    </source>
</evidence>
<evidence type="ECO:0000256" key="13">
    <source>
        <dbReference type="PROSITE-ProRule" id="PRU00409"/>
    </source>
</evidence>
<dbReference type="InterPro" id="IPR011761">
    <property type="entry name" value="ATP-grasp"/>
</dbReference>
<dbReference type="SUPFAM" id="SSF52440">
    <property type="entry name" value="PreATP-grasp domain"/>
    <property type="match status" value="1"/>
</dbReference>
<dbReference type="InterPro" id="IPR013815">
    <property type="entry name" value="ATP_grasp_subdomain_1"/>
</dbReference>
<dbReference type="Gene3D" id="3.40.50.20">
    <property type="match status" value="1"/>
</dbReference>
<dbReference type="PANTHER" id="PTHR43472">
    <property type="entry name" value="PHOSPHORIBOSYLAMINE--GLYCINE LIGASE"/>
    <property type="match status" value="1"/>
</dbReference>
<evidence type="ECO:0000256" key="12">
    <source>
        <dbReference type="ARBA" id="ARBA00042864"/>
    </source>
</evidence>
<dbReference type="GO" id="GO:0006189">
    <property type="term" value="P:'de novo' IMP biosynthetic process"/>
    <property type="evidence" value="ECO:0007669"/>
    <property type="project" value="UniProtKB-UniPathway"/>
</dbReference>
<name>A0A7S4DSF4_9EUKA</name>
<dbReference type="GO" id="GO:0004644">
    <property type="term" value="F:phosphoribosylglycinamide formyltransferase activity"/>
    <property type="evidence" value="ECO:0007669"/>
    <property type="project" value="InterPro"/>
</dbReference>
<dbReference type="SMART" id="SM01210">
    <property type="entry name" value="GARS_C"/>
    <property type="match status" value="1"/>
</dbReference>
<dbReference type="Pfam" id="PF02844">
    <property type="entry name" value="GARS_N"/>
    <property type="match status" value="1"/>
</dbReference>
<dbReference type="FunFam" id="3.90.600.10:FF:000001">
    <property type="entry name" value="Trifunctional purine biosynthetic protein adenosine-3"/>
    <property type="match status" value="1"/>
</dbReference>
<evidence type="ECO:0000256" key="4">
    <source>
        <dbReference type="ARBA" id="ARBA00022679"/>
    </source>
</evidence>
<evidence type="ECO:0000313" key="15">
    <source>
        <dbReference type="EMBL" id="CAE0667743.1"/>
    </source>
</evidence>
<feature type="domain" description="ATP-grasp" evidence="14">
    <location>
        <begin position="116"/>
        <end position="323"/>
    </location>
</feature>
<evidence type="ECO:0000256" key="7">
    <source>
        <dbReference type="ARBA" id="ARBA00022755"/>
    </source>
</evidence>
<dbReference type="PANTHER" id="PTHR43472:SF1">
    <property type="entry name" value="PHOSPHORIBOSYLAMINE--GLYCINE LIGASE, CHLOROPLASTIC"/>
    <property type="match status" value="1"/>
</dbReference>
<dbReference type="Gene3D" id="3.30.470.20">
    <property type="entry name" value="ATP-grasp fold, B domain"/>
    <property type="match status" value="1"/>
</dbReference>
<dbReference type="NCBIfam" id="TIGR00877">
    <property type="entry name" value="purD"/>
    <property type="match status" value="1"/>
</dbReference>
<proteinExistence type="inferred from homology"/>
<dbReference type="NCBIfam" id="TIGR00639">
    <property type="entry name" value="PurN"/>
    <property type="match status" value="1"/>
</dbReference>
<dbReference type="FunFam" id="3.40.50.20:FF:000006">
    <property type="entry name" value="Phosphoribosylamine--glycine ligase, chloroplastic"/>
    <property type="match status" value="1"/>
</dbReference>
<keyword evidence="3" id="KW-0436">Ligase</keyword>
<dbReference type="InterPro" id="IPR020560">
    <property type="entry name" value="PRibGlycinamide_synth_C-dom"/>
</dbReference>
<dbReference type="Gene3D" id="3.30.1490.20">
    <property type="entry name" value="ATP-grasp fold, A domain"/>
    <property type="match status" value="1"/>
</dbReference>
<dbReference type="InterPro" id="IPR020562">
    <property type="entry name" value="PRibGlycinamide_synth_N"/>
</dbReference>
<dbReference type="InterPro" id="IPR020561">
    <property type="entry name" value="PRibGlycinamid_synth_ATP-grasp"/>
</dbReference>
<dbReference type="InterPro" id="IPR011054">
    <property type="entry name" value="Rudment_hybrid_motif"/>
</dbReference>
<dbReference type="Gene3D" id="3.40.50.170">
    <property type="entry name" value="Formyl transferase, N-terminal domain"/>
    <property type="match status" value="1"/>
</dbReference>
<keyword evidence="6 13" id="KW-0547">Nucleotide-binding</keyword>
<evidence type="ECO:0000256" key="2">
    <source>
        <dbReference type="ARBA" id="ARBA00013255"/>
    </source>
</evidence>
<evidence type="ECO:0000256" key="1">
    <source>
        <dbReference type="ARBA" id="ARBA00005174"/>
    </source>
</evidence>
<dbReference type="CDD" id="cd08645">
    <property type="entry name" value="FMT_core_GART"/>
    <property type="match status" value="1"/>
</dbReference>
<keyword evidence="5" id="KW-0479">Metal-binding</keyword>
<evidence type="ECO:0000256" key="10">
    <source>
        <dbReference type="ARBA" id="ARBA00038345"/>
    </source>
</evidence>
<dbReference type="GO" id="GO:0004637">
    <property type="term" value="F:phosphoribosylamine-glycine ligase activity"/>
    <property type="evidence" value="ECO:0007669"/>
    <property type="project" value="UniProtKB-EC"/>
</dbReference>
<organism evidence="15">
    <name type="scientific">Lotharella globosa</name>
    <dbReference type="NCBI Taxonomy" id="91324"/>
    <lineage>
        <taxon>Eukaryota</taxon>
        <taxon>Sar</taxon>
        <taxon>Rhizaria</taxon>
        <taxon>Cercozoa</taxon>
        <taxon>Chlorarachniophyceae</taxon>
        <taxon>Lotharella</taxon>
    </lineage>
</organism>
<evidence type="ECO:0000256" key="5">
    <source>
        <dbReference type="ARBA" id="ARBA00022723"/>
    </source>
</evidence>
<dbReference type="GO" id="GO:0005524">
    <property type="term" value="F:ATP binding"/>
    <property type="evidence" value="ECO:0007669"/>
    <property type="project" value="UniProtKB-UniRule"/>
</dbReference>
<dbReference type="GO" id="GO:0046872">
    <property type="term" value="F:metal ion binding"/>
    <property type="evidence" value="ECO:0007669"/>
    <property type="project" value="UniProtKB-KW"/>
</dbReference>